<gene>
    <name evidence="2" type="ORF">BWQ96_02150</name>
</gene>
<organism evidence="2 3">
    <name type="scientific">Gracilariopsis chorda</name>
    <dbReference type="NCBI Taxonomy" id="448386"/>
    <lineage>
        <taxon>Eukaryota</taxon>
        <taxon>Rhodophyta</taxon>
        <taxon>Florideophyceae</taxon>
        <taxon>Rhodymeniophycidae</taxon>
        <taxon>Gracilariales</taxon>
        <taxon>Gracilariaceae</taxon>
        <taxon>Gracilariopsis</taxon>
    </lineage>
</organism>
<reference evidence="2 3" key="1">
    <citation type="journal article" date="2018" name="Mol. Biol. Evol.">
        <title>Analysis of the draft genome of the red seaweed Gracilariopsis chorda provides insights into genome size evolution in Rhodophyta.</title>
        <authorList>
            <person name="Lee J."/>
            <person name="Yang E.C."/>
            <person name="Graf L."/>
            <person name="Yang J.H."/>
            <person name="Qiu H."/>
            <person name="Zel Zion U."/>
            <person name="Chan C.X."/>
            <person name="Stephens T.G."/>
            <person name="Weber A.P.M."/>
            <person name="Boo G.H."/>
            <person name="Boo S.M."/>
            <person name="Kim K.M."/>
            <person name="Shin Y."/>
            <person name="Jung M."/>
            <person name="Lee S.J."/>
            <person name="Yim H.S."/>
            <person name="Lee J.H."/>
            <person name="Bhattacharya D."/>
            <person name="Yoon H.S."/>
        </authorList>
    </citation>
    <scope>NUCLEOTIDE SEQUENCE [LARGE SCALE GENOMIC DNA]</scope>
    <source>
        <strain evidence="2 3">SKKU-2015</strain>
        <tissue evidence="2">Whole body</tissue>
    </source>
</reference>
<dbReference type="EMBL" id="NBIV01000016">
    <property type="protein sequence ID" value="PXF48198.1"/>
    <property type="molecule type" value="Genomic_DNA"/>
</dbReference>
<dbReference type="AlphaFoldDB" id="A0A2V3J1E0"/>
<name>A0A2V3J1E0_9FLOR</name>
<dbReference type="Pfam" id="PF05773">
    <property type="entry name" value="RWD"/>
    <property type="match status" value="1"/>
</dbReference>
<dbReference type="SUPFAM" id="SSF54495">
    <property type="entry name" value="UBC-like"/>
    <property type="match status" value="1"/>
</dbReference>
<sequence length="223" mass="25451">MDPTEEQVAELEALEAIFATDFRIVQEQSSKEDARFEIDLVDDVTESVRFRLIVTHTKNYPQEPPGLVVHTLEGMSTSRRKELQSHLEYVAKGHAEDHMPSAFSLCEAAKEWVTAHVVGHTEDEDNGHESDSKFETLDATQEDKVEFISSKAMGTPVTVESFMAWREKFLEELEKVKSVRQIQKETNTKLTGREFFESKTLVVTAESESFWENEASLYDEADI</sequence>
<proteinExistence type="predicted"/>
<dbReference type="CDD" id="cd23823">
    <property type="entry name" value="RWD_GCN2"/>
    <property type="match status" value="1"/>
</dbReference>
<dbReference type="Gene3D" id="6.20.400.10">
    <property type="match status" value="1"/>
</dbReference>
<evidence type="ECO:0000313" key="3">
    <source>
        <dbReference type="Proteomes" id="UP000247409"/>
    </source>
</evidence>
<evidence type="ECO:0000259" key="1">
    <source>
        <dbReference type="PROSITE" id="PS50908"/>
    </source>
</evidence>
<accession>A0A2V3J1E0</accession>
<dbReference type="SMART" id="SM00591">
    <property type="entry name" value="RWD"/>
    <property type="match status" value="1"/>
</dbReference>
<dbReference type="Pfam" id="PF16543">
    <property type="entry name" value="DFRP_C"/>
    <property type="match status" value="1"/>
</dbReference>
<dbReference type="OrthoDB" id="3070at2759"/>
<dbReference type="PANTHER" id="PTHR12292">
    <property type="entry name" value="RWD DOMAIN-CONTAINING PROTEIN"/>
    <property type="match status" value="1"/>
</dbReference>
<comment type="caution">
    <text evidence="2">The sequence shown here is derived from an EMBL/GenBank/DDBJ whole genome shotgun (WGS) entry which is preliminary data.</text>
</comment>
<dbReference type="Gene3D" id="3.10.110.10">
    <property type="entry name" value="Ubiquitin Conjugating Enzyme"/>
    <property type="match status" value="1"/>
</dbReference>
<dbReference type="PROSITE" id="PS50908">
    <property type="entry name" value="RWD"/>
    <property type="match status" value="1"/>
</dbReference>
<evidence type="ECO:0000313" key="2">
    <source>
        <dbReference type="EMBL" id="PXF48198.1"/>
    </source>
</evidence>
<dbReference type="InterPro" id="IPR006575">
    <property type="entry name" value="RWD_dom"/>
</dbReference>
<dbReference type="InterPro" id="IPR040213">
    <property type="entry name" value="GIR2-like"/>
</dbReference>
<feature type="domain" description="RWD" evidence="1">
    <location>
        <begin position="9"/>
        <end position="116"/>
    </location>
</feature>
<dbReference type="Proteomes" id="UP000247409">
    <property type="component" value="Unassembled WGS sequence"/>
</dbReference>
<keyword evidence="3" id="KW-1185">Reference proteome</keyword>
<dbReference type="InterPro" id="IPR032378">
    <property type="entry name" value="ZC3H15/TMA46_C"/>
</dbReference>
<dbReference type="InterPro" id="IPR016135">
    <property type="entry name" value="UBQ-conjugating_enzyme/RWD"/>
</dbReference>
<protein>
    <submittedName>
        <fullName evidence="2">RWD domain-containing protein 1</fullName>
    </submittedName>
</protein>
<dbReference type="STRING" id="448386.A0A2V3J1E0"/>